<evidence type="ECO:0000313" key="3">
    <source>
        <dbReference type="Proteomes" id="UP000275078"/>
    </source>
</evidence>
<accession>A0A3N4HPA5</accession>
<dbReference type="Proteomes" id="UP000275078">
    <property type="component" value="Unassembled WGS sequence"/>
</dbReference>
<sequence length="300" mass="34400">MISNYMKATFKRDQINKHFTNLKVPKCDWCQVHDLDCNWVDLESPLGKKIPFKNWGNKCSVCMGRGKPCSLDPNFSTGAMTKRKVEEDEAEDAYAVKDGKEAKVAKRSNKRIDEDEAKQHEDDWVYHAKLMVDGITSSLKRRLEDVEEAVGGVEAKWAKHNGELAKHEEQLAKMYKKMLMLEQSVRKIPALEKKNQELKQELKEVKQELKEVKQELKRQDEELKKQEEEHKENVGVLKSQIELCFDGMQFGEANEAGEADGSEEKGVEVSKGIEVGGAVVRVRFSGAFWNEYGKVRFCKE</sequence>
<keyword evidence="1" id="KW-0175">Coiled coil</keyword>
<evidence type="ECO:0000256" key="1">
    <source>
        <dbReference type="SAM" id="Coils"/>
    </source>
</evidence>
<feature type="coiled-coil region" evidence="1">
    <location>
        <begin position="164"/>
        <end position="233"/>
    </location>
</feature>
<organism evidence="2 3">
    <name type="scientific">Ascobolus immersus RN42</name>
    <dbReference type="NCBI Taxonomy" id="1160509"/>
    <lineage>
        <taxon>Eukaryota</taxon>
        <taxon>Fungi</taxon>
        <taxon>Dikarya</taxon>
        <taxon>Ascomycota</taxon>
        <taxon>Pezizomycotina</taxon>
        <taxon>Pezizomycetes</taxon>
        <taxon>Pezizales</taxon>
        <taxon>Ascobolaceae</taxon>
        <taxon>Ascobolus</taxon>
    </lineage>
</organism>
<name>A0A3N4HPA5_ASCIM</name>
<protein>
    <submittedName>
        <fullName evidence="2">Uncharacterized protein</fullName>
    </submittedName>
</protein>
<gene>
    <name evidence="2" type="ORF">BJ508DRAFT_332411</name>
</gene>
<dbReference type="EMBL" id="ML119771">
    <property type="protein sequence ID" value="RPA75127.1"/>
    <property type="molecule type" value="Genomic_DNA"/>
</dbReference>
<proteinExistence type="predicted"/>
<keyword evidence="3" id="KW-1185">Reference proteome</keyword>
<dbReference type="AlphaFoldDB" id="A0A3N4HPA5"/>
<reference evidence="2 3" key="1">
    <citation type="journal article" date="2018" name="Nat. Ecol. Evol.">
        <title>Pezizomycetes genomes reveal the molecular basis of ectomycorrhizal truffle lifestyle.</title>
        <authorList>
            <person name="Murat C."/>
            <person name="Payen T."/>
            <person name="Noel B."/>
            <person name="Kuo A."/>
            <person name="Morin E."/>
            <person name="Chen J."/>
            <person name="Kohler A."/>
            <person name="Krizsan K."/>
            <person name="Balestrini R."/>
            <person name="Da Silva C."/>
            <person name="Montanini B."/>
            <person name="Hainaut M."/>
            <person name="Levati E."/>
            <person name="Barry K.W."/>
            <person name="Belfiori B."/>
            <person name="Cichocki N."/>
            <person name="Clum A."/>
            <person name="Dockter R.B."/>
            <person name="Fauchery L."/>
            <person name="Guy J."/>
            <person name="Iotti M."/>
            <person name="Le Tacon F."/>
            <person name="Lindquist E.A."/>
            <person name="Lipzen A."/>
            <person name="Malagnac F."/>
            <person name="Mello A."/>
            <person name="Molinier V."/>
            <person name="Miyauchi S."/>
            <person name="Poulain J."/>
            <person name="Riccioni C."/>
            <person name="Rubini A."/>
            <person name="Sitrit Y."/>
            <person name="Splivallo R."/>
            <person name="Traeger S."/>
            <person name="Wang M."/>
            <person name="Zifcakova L."/>
            <person name="Wipf D."/>
            <person name="Zambonelli A."/>
            <person name="Paolocci F."/>
            <person name="Nowrousian M."/>
            <person name="Ottonello S."/>
            <person name="Baldrian P."/>
            <person name="Spatafora J.W."/>
            <person name="Henrissat B."/>
            <person name="Nagy L.G."/>
            <person name="Aury J.M."/>
            <person name="Wincker P."/>
            <person name="Grigoriev I.V."/>
            <person name="Bonfante P."/>
            <person name="Martin F.M."/>
        </authorList>
    </citation>
    <scope>NUCLEOTIDE SEQUENCE [LARGE SCALE GENOMIC DNA]</scope>
    <source>
        <strain evidence="2 3">RN42</strain>
    </source>
</reference>
<evidence type="ECO:0000313" key="2">
    <source>
        <dbReference type="EMBL" id="RPA75127.1"/>
    </source>
</evidence>